<evidence type="ECO:0000313" key="2">
    <source>
        <dbReference type="EMBL" id="KAF9319533.1"/>
    </source>
</evidence>
<gene>
    <name evidence="2" type="ORF">BG006_002971</name>
</gene>
<comment type="caution">
    <text evidence="2">The sequence shown here is derived from an EMBL/GenBank/DDBJ whole genome shotgun (WGS) entry which is preliminary data.</text>
</comment>
<dbReference type="EMBL" id="JAAAUY010001753">
    <property type="protein sequence ID" value="KAF9319533.1"/>
    <property type="molecule type" value="Genomic_DNA"/>
</dbReference>
<name>A0A9P5SBM7_9FUNG</name>
<feature type="non-terminal residue" evidence="2">
    <location>
        <position position="1"/>
    </location>
</feature>
<feature type="domain" description="DUF6589" evidence="1">
    <location>
        <begin position="38"/>
        <end position="195"/>
    </location>
</feature>
<accession>A0A9P5SBM7</accession>
<dbReference type="AlphaFoldDB" id="A0A9P5SBM7"/>
<evidence type="ECO:0000313" key="3">
    <source>
        <dbReference type="Proteomes" id="UP000696485"/>
    </source>
</evidence>
<sequence>LWEVSMSTEEMQYLAGCTDDSALSNFVNTVIQWIISQDLDASKVNDPSSANATLFLRDMVIYMELSLAIKIGDIGHIEQALKLLTVIVHAGSTTQYAYELMHFRCCIAHLWDKDTKVAILSSMLVNTLGERHTWKPTDLYQEHCNWSIKHVYHSRQGDAPFDMLREQISMNIETLDNVKVQMEKQFRVPKNKCKHAAVSVEPDIAKILILSENGILGRNPTSYTWQDPTVKGVRDLFHDGMIALQDKKHIQAFIKKYATGSQGMGGTPEDIAAENLIGTERDWELEDLDEEQY</sequence>
<proteinExistence type="predicted"/>
<dbReference type="InterPro" id="IPR046496">
    <property type="entry name" value="DUF6589"/>
</dbReference>
<organism evidence="2 3">
    <name type="scientific">Podila minutissima</name>
    <dbReference type="NCBI Taxonomy" id="64525"/>
    <lineage>
        <taxon>Eukaryota</taxon>
        <taxon>Fungi</taxon>
        <taxon>Fungi incertae sedis</taxon>
        <taxon>Mucoromycota</taxon>
        <taxon>Mortierellomycotina</taxon>
        <taxon>Mortierellomycetes</taxon>
        <taxon>Mortierellales</taxon>
        <taxon>Mortierellaceae</taxon>
        <taxon>Podila</taxon>
    </lineage>
</organism>
<reference evidence="2" key="1">
    <citation type="journal article" date="2020" name="Fungal Divers.">
        <title>Resolving the Mortierellaceae phylogeny through synthesis of multi-gene phylogenetics and phylogenomics.</title>
        <authorList>
            <person name="Vandepol N."/>
            <person name="Liber J."/>
            <person name="Desiro A."/>
            <person name="Na H."/>
            <person name="Kennedy M."/>
            <person name="Barry K."/>
            <person name="Grigoriev I.V."/>
            <person name="Miller A.N."/>
            <person name="O'Donnell K."/>
            <person name="Stajich J.E."/>
            <person name="Bonito G."/>
        </authorList>
    </citation>
    <scope>NUCLEOTIDE SEQUENCE</scope>
    <source>
        <strain evidence="2">NVP1</strain>
    </source>
</reference>
<evidence type="ECO:0000259" key="1">
    <source>
        <dbReference type="Pfam" id="PF20231"/>
    </source>
</evidence>
<dbReference type="Proteomes" id="UP000696485">
    <property type="component" value="Unassembled WGS sequence"/>
</dbReference>
<protein>
    <recommendedName>
        <fullName evidence="1">DUF6589 domain-containing protein</fullName>
    </recommendedName>
</protein>
<dbReference type="Pfam" id="PF20231">
    <property type="entry name" value="DUF6589"/>
    <property type="match status" value="1"/>
</dbReference>
<keyword evidence="3" id="KW-1185">Reference proteome</keyword>